<evidence type="ECO:0000256" key="6">
    <source>
        <dbReference type="ARBA" id="ARBA00022989"/>
    </source>
</evidence>
<keyword evidence="2" id="KW-0813">Transport</keyword>
<feature type="transmembrane region" description="Helical" evidence="9">
    <location>
        <begin position="130"/>
        <end position="147"/>
    </location>
</feature>
<dbReference type="Pfam" id="PF02653">
    <property type="entry name" value="BPD_transp_2"/>
    <property type="match status" value="1"/>
</dbReference>
<organism evidence="10 11">
    <name type="scientific">Methylobacterium indicum</name>
    <dbReference type="NCBI Taxonomy" id="1775910"/>
    <lineage>
        <taxon>Bacteria</taxon>
        <taxon>Pseudomonadati</taxon>
        <taxon>Pseudomonadota</taxon>
        <taxon>Alphaproteobacteria</taxon>
        <taxon>Hyphomicrobiales</taxon>
        <taxon>Methylobacteriaceae</taxon>
        <taxon>Methylobacterium</taxon>
    </lineage>
</organism>
<evidence type="ECO:0000256" key="5">
    <source>
        <dbReference type="ARBA" id="ARBA00022970"/>
    </source>
</evidence>
<feature type="transmembrane region" description="Helical" evidence="9">
    <location>
        <begin position="207"/>
        <end position="238"/>
    </location>
</feature>
<comment type="subcellular location">
    <subcellularLocation>
        <location evidence="1">Cell membrane</location>
        <topology evidence="1">Multi-pass membrane protein</topology>
    </subcellularLocation>
</comment>
<dbReference type="GO" id="GO:0006865">
    <property type="term" value="P:amino acid transport"/>
    <property type="evidence" value="ECO:0007669"/>
    <property type="project" value="UniProtKB-KW"/>
</dbReference>
<dbReference type="EMBL" id="AP024145">
    <property type="protein sequence ID" value="BCM85688.1"/>
    <property type="molecule type" value="Genomic_DNA"/>
</dbReference>
<reference evidence="10" key="1">
    <citation type="submission" date="2020-11" db="EMBL/GenBank/DDBJ databases">
        <title>Complete genome sequence of a novel pathogenic Methylobacterium strain isolated from rice in Vietnam.</title>
        <authorList>
            <person name="Lai K."/>
            <person name="Okazaki S."/>
            <person name="Higashi K."/>
            <person name="Mori H."/>
            <person name="Toyoda A."/>
            <person name="Kurokawa K."/>
        </authorList>
    </citation>
    <scope>NUCLEOTIDE SEQUENCE</scope>
    <source>
        <strain evidence="10">VL1</strain>
    </source>
</reference>
<feature type="transmembrane region" description="Helical" evidence="9">
    <location>
        <begin position="83"/>
        <end position="102"/>
    </location>
</feature>
<feature type="transmembrane region" description="Helical" evidence="9">
    <location>
        <begin position="28"/>
        <end position="45"/>
    </location>
</feature>
<keyword evidence="4 9" id="KW-0812">Transmembrane</keyword>
<keyword evidence="6 9" id="KW-1133">Transmembrane helix</keyword>
<sequence>MTGAVYALIALGLTLVYGVLHIINFAHGALLTVAMFTVWGAFALVHVDPYVAMIAIVPLMFGLGYGLQRFVIGPASHGNDNNVLLVTLGLSIVLENGLLALFTSDTRALDSDAALQVIELGPLLLSTPRVIGFVAALAVTGLLWLLLNRTDTGRAIRAVAREKLGARLVGIEVDHVYAVTFGLGCACLAVAACLLMPTYYVNPRSGAAFVLVAFTIVVLGGMGSIAGALVGGLIIGVVESFSGLLLGDSLGQIGIFLIFILVLLVRPAGLFGARA</sequence>
<dbReference type="AlphaFoldDB" id="A0A8H8WWD3"/>
<protein>
    <submittedName>
        <fullName evidence="10">Branched-chain amino acid ABC transporter permease</fullName>
    </submittedName>
</protein>
<evidence type="ECO:0000256" key="3">
    <source>
        <dbReference type="ARBA" id="ARBA00022475"/>
    </source>
</evidence>
<evidence type="ECO:0000256" key="2">
    <source>
        <dbReference type="ARBA" id="ARBA00022448"/>
    </source>
</evidence>
<dbReference type="CDD" id="cd06582">
    <property type="entry name" value="TM_PBP1_LivH_like"/>
    <property type="match status" value="1"/>
</dbReference>
<keyword evidence="3" id="KW-1003">Cell membrane</keyword>
<proteinExistence type="inferred from homology"/>
<dbReference type="Proteomes" id="UP000663508">
    <property type="component" value="Chromosome"/>
</dbReference>
<evidence type="ECO:0000256" key="1">
    <source>
        <dbReference type="ARBA" id="ARBA00004651"/>
    </source>
</evidence>
<accession>A0A8H8WWD3</accession>
<evidence type="ECO:0000313" key="11">
    <source>
        <dbReference type="Proteomes" id="UP000663508"/>
    </source>
</evidence>
<name>A0A8H8WWD3_9HYPH</name>
<gene>
    <name evidence="10" type="ORF">mvi_41490</name>
</gene>
<evidence type="ECO:0000313" key="10">
    <source>
        <dbReference type="EMBL" id="BCM85688.1"/>
    </source>
</evidence>
<dbReference type="GO" id="GO:0005886">
    <property type="term" value="C:plasma membrane"/>
    <property type="evidence" value="ECO:0007669"/>
    <property type="project" value="UniProtKB-SubCell"/>
</dbReference>
<feature type="transmembrane region" description="Helical" evidence="9">
    <location>
        <begin position="6"/>
        <end position="23"/>
    </location>
</feature>
<dbReference type="GO" id="GO:0022857">
    <property type="term" value="F:transmembrane transporter activity"/>
    <property type="evidence" value="ECO:0007669"/>
    <property type="project" value="InterPro"/>
</dbReference>
<dbReference type="KEGG" id="mind:mvi_41490"/>
<keyword evidence="5" id="KW-0029">Amino-acid transport</keyword>
<comment type="similarity">
    <text evidence="8">Belongs to the binding-protein-dependent transport system permease family. LivHM subfamily.</text>
</comment>
<evidence type="ECO:0000256" key="4">
    <source>
        <dbReference type="ARBA" id="ARBA00022692"/>
    </source>
</evidence>
<evidence type="ECO:0000256" key="8">
    <source>
        <dbReference type="ARBA" id="ARBA00037998"/>
    </source>
</evidence>
<dbReference type="PANTHER" id="PTHR11795:SF445">
    <property type="entry name" value="AMINO ACID ABC TRANSPORTER PERMEASE PROTEIN"/>
    <property type="match status" value="1"/>
</dbReference>
<evidence type="ECO:0000256" key="9">
    <source>
        <dbReference type="SAM" id="Phobius"/>
    </source>
</evidence>
<feature type="transmembrane region" description="Helical" evidence="9">
    <location>
        <begin position="176"/>
        <end position="201"/>
    </location>
</feature>
<evidence type="ECO:0000256" key="7">
    <source>
        <dbReference type="ARBA" id="ARBA00023136"/>
    </source>
</evidence>
<keyword evidence="7 9" id="KW-0472">Membrane</keyword>
<dbReference type="InterPro" id="IPR052157">
    <property type="entry name" value="BCAA_transport_permease"/>
</dbReference>
<dbReference type="PANTHER" id="PTHR11795">
    <property type="entry name" value="BRANCHED-CHAIN AMINO ACID TRANSPORT SYSTEM PERMEASE PROTEIN LIVH"/>
    <property type="match status" value="1"/>
</dbReference>
<dbReference type="InterPro" id="IPR001851">
    <property type="entry name" value="ABC_transp_permease"/>
</dbReference>
<feature type="transmembrane region" description="Helical" evidence="9">
    <location>
        <begin position="51"/>
        <end position="71"/>
    </location>
</feature>
<feature type="transmembrane region" description="Helical" evidence="9">
    <location>
        <begin position="250"/>
        <end position="269"/>
    </location>
</feature>